<feature type="repeat" description="ANK" evidence="3">
    <location>
        <begin position="51"/>
        <end position="86"/>
    </location>
</feature>
<dbReference type="InterPro" id="IPR036770">
    <property type="entry name" value="Ankyrin_rpt-contain_sf"/>
</dbReference>
<dbReference type="SUPFAM" id="SSF48403">
    <property type="entry name" value="Ankyrin repeat"/>
    <property type="match status" value="1"/>
</dbReference>
<gene>
    <name evidence="4" type="ORF">P171DRAFT_362202</name>
</gene>
<comment type="caution">
    <text evidence="4">The sequence shown here is derived from an EMBL/GenBank/DDBJ whole genome shotgun (WGS) entry which is preliminary data.</text>
</comment>
<reference evidence="4" key="1">
    <citation type="journal article" date="2020" name="Stud. Mycol.">
        <title>101 Dothideomycetes genomes: a test case for predicting lifestyles and emergence of pathogens.</title>
        <authorList>
            <person name="Haridas S."/>
            <person name="Albert R."/>
            <person name="Binder M."/>
            <person name="Bloem J."/>
            <person name="Labutti K."/>
            <person name="Salamov A."/>
            <person name="Andreopoulos B."/>
            <person name="Baker S."/>
            <person name="Barry K."/>
            <person name="Bills G."/>
            <person name="Bluhm B."/>
            <person name="Cannon C."/>
            <person name="Castanera R."/>
            <person name="Culley D."/>
            <person name="Daum C."/>
            <person name="Ezra D."/>
            <person name="Gonzalez J."/>
            <person name="Henrissat B."/>
            <person name="Kuo A."/>
            <person name="Liang C."/>
            <person name="Lipzen A."/>
            <person name="Lutzoni F."/>
            <person name="Magnuson J."/>
            <person name="Mondo S."/>
            <person name="Nolan M."/>
            <person name="Ohm R."/>
            <person name="Pangilinan J."/>
            <person name="Park H.-J."/>
            <person name="Ramirez L."/>
            <person name="Alfaro M."/>
            <person name="Sun H."/>
            <person name="Tritt A."/>
            <person name="Yoshinaga Y."/>
            <person name="Zwiers L.-H."/>
            <person name="Turgeon B."/>
            <person name="Goodwin S."/>
            <person name="Spatafora J."/>
            <person name="Crous P."/>
            <person name="Grigoriev I."/>
        </authorList>
    </citation>
    <scope>NUCLEOTIDE SEQUENCE</scope>
    <source>
        <strain evidence="4">CBS 690.94</strain>
    </source>
</reference>
<keyword evidence="2 3" id="KW-0040">ANK repeat</keyword>
<feature type="repeat" description="ANK" evidence="3">
    <location>
        <begin position="87"/>
        <end position="119"/>
    </location>
</feature>
<protein>
    <submittedName>
        <fullName evidence="4">Ankyrin</fullName>
    </submittedName>
</protein>
<dbReference type="AlphaFoldDB" id="A0A9P4UBR6"/>
<dbReference type="Proteomes" id="UP000799764">
    <property type="component" value="Unassembled WGS sequence"/>
</dbReference>
<dbReference type="OrthoDB" id="366390at2759"/>
<evidence type="ECO:0000256" key="1">
    <source>
        <dbReference type="ARBA" id="ARBA00022737"/>
    </source>
</evidence>
<dbReference type="EMBL" id="MU001502">
    <property type="protein sequence ID" value="KAF2443392.1"/>
    <property type="molecule type" value="Genomic_DNA"/>
</dbReference>
<dbReference type="PANTHER" id="PTHR24171:SF9">
    <property type="entry name" value="ANKYRIN REPEAT DOMAIN-CONTAINING PROTEIN 39"/>
    <property type="match status" value="1"/>
</dbReference>
<proteinExistence type="predicted"/>
<sequence length="236" mass="24563">IALLVLAHGADANADAGGVGHALEAACERGQTEVVRALLRWGADVGFEGGRGGSALVIAARKGYTKYEDMARMLLESGADANISGARWFHPLNLAAYSGNKAIVHLLLKHGSNPSARGPVYGDNALQAAVQSGSIDMVRVLLRHGAETKGSGALQAACGAVYPHEGNLCMVKLLLDYGADPNDESDAYACTGYINALSGGPGSSFWSALEVARRGRDGCNDVIIKLLLDCGARDRD</sequence>
<evidence type="ECO:0000256" key="3">
    <source>
        <dbReference type="PROSITE-ProRule" id="PRU00023"/>
    </source>
</evidence>
<evidence type="ECO:0000313" key="5">
    <source>
        <dbReference type="Proteomes" id="UP000799764"/>
    </source>
</evidence>
<organism evidence="4 5">
    <name type="scientific">Karstenula rhodostoma CBS 690.94</name>
    <dbReference type="NCBI Taxonomy" id="1392251"/>
    <lineage>
        <taxon>Eukaryota</taxon>
        <taxon>Fungi</taxon>
        <taxon>Dikarya</taxon>
        <taxon>Ascomycota</taxon>
        <taxon>Pezizomycotina</taxon>
        <taxon>Dothideomycetes</taxon>
        <taxon>Pleosporomycetidae</taxon>
        <taxon>Pleosporales</taxon>
        <taxon>Massarineae</taxon>
        <taxon>Didymosphaeriaceae</taxon>
        <taxon>Karstenula</taxon>
    </lineage>
</organism>
<dbReference type="Pfam" id="PF12796">
    <property type="entry name" value="Ank_2"/>
    <property type="match status" value="2"/>
</dbReference>
<dbReference type="PROSITE" id="PS50088">
    <property type="entry name" value="ANK_REPEAT"/>
    <property type="match status" value="3"/>
</dbReference>
<keyword evidence="5" id="KW-1185">Reference proteome</keyword>
<accession>A0A9P4UBR6</accession>
<dbReference type="SMART" id="SM00248">
    <property type="entry name" value="ANK"/>
    <property type="match status" value="5"/>
</dbReference>
<name>A0A9P4UBR6_9PLEO</name>
<dbReference type="InterPro" id="IPR002110">
    <property type="entry name" value="Ankyrin_rpt"/>
</dbReference>
<dbReference type="Gene3D" id="1.25.40.20">
    <property type="entry name" value="Ankyrin repeat-containing domain"/>
    <property type="match status" value="1"/>
</dbReference>
<feature type="non-terminal residue" evidence="4">
    <location>
        <position position="1"/>
    </location>
</feature>
<dbReference type="PROSITE" id="PS50297">
    <property type="entry name" value="ANK_REP_REGION"/>
    <property type="match status" value="2"/>
</dbReference>
<feature type="repeat" description="ANK" evidence="3">
    <location>
        <begin position="121"/>
        <end position="153"/>
    </location>
</feature>
<keyword evidence="1" id="KW-0677">Repeat</keyword>
<evidence type="ECO:0000256" key="2">
    <source>
        <dbReference type="ARBA" id="ARBA00023043"/>
    </source>
</evidence>
<evidence type="ECO:0000313" key="4">
    <source>
        <dbReference type="EMBL" id="KAF2443392.1"/>
    </source>
</evidence>
<dbReference type="PANTHER" id="PTHR24171">
    <property type="entry name" value="ANKYRIN REPEAT DOMAIN-CONTAINING PROTEIN 39-RELATED"/>
    <property type="match status" value="1"/>
</dbReference>